<keyword evidence="3" id="KW-0547">Nucleotide-binding</keyword>
<dbReference type="AlphaFoldDB" id="A0A3A4N8T8"/>
<feature type="domain" description="THIF-type NAD/FAD binding fold" evidence="13">
    <location>
        <begin position="12"/>
        <end position="246"/>
    </location>
</feature>
<evidence type="ECO:0000256" key="6">
    <source>
        <dbReference type="ARBA" id="ARBA00055169"/>
    </source>
</evidence>
<dbReference type="EC" id="2.7.7.80" evidence="8"/>
<comment type="similarity">
    <text evidence="1">Belongs to the HesA/MoeB/ThiF family.</text>
</comment>
<evidence type="ECO:0000313" key="15">
    <source>
        <dbReference type="Proteomes" id="UP000265882"/>
    </source>
</evidence>
<dbReference type="GO" id="GO:0005829">
    <property type="term" value="C:cytosol"/>
    <property type="evidence" value="ECO:0007669"/>
    <property type="project" value="TreeGrafter"/>
</dbReference>
<dbReference type="GO" id="GO:0008641">
    <property type="term" value="F:ubiquitin-like modifier activating enzyme activity"/>
    <property type="evidence" value="ECO:0007669"/>
    <property type="project" value="InterPro"/>
</dbReference>
<gene>
    <name evidence="14" type="primary">moeB</name>
    <name evidence="14" type="ORF">C4520_15190</name>
</gene>
<dbReference type="Proteomes" id="UP000265882">
    <property type="component" value="Unassembled WGS sequence"/>
</dbReference>
<evidence type="ECO:0000256" key="9">
    <source>
        <dbReference type="ARBA" id="ARBA00073635"/>
    </source>
</evidence>
<protein>
    <recommendedName>
        <fullName evidence="9">Molybdopterin-synthase adenylyltransferase</fullName>
        <ecNumber evidence="8">2.7.7.80</ecNumber>
    </recommendedName>
    <alternativeName>
        <fullName evidence="12">MoaD protein adenylase</fullName>
    </alternativeName>
    <alternativeName>
        <fullName evidence="10">Molybdopterin-converting factor subunit 1 adenylase</fullName>
    </alternativeName>
    <alternativeName>
        <fullName evidence="11">Sulfur carrier protein MoaD adenylyltransferase</fullName>
    </alternativeName>
</protein>
<evidence type="ECO:0000256" key="4">
    <source>
        <dbReference type="ARBA" id="ARBA00022840"/>
    </source>
</evidence>
<dbReference type="GO" id="GO:0005524">
    <property type="term" value="F:ATP binding"/>
    <property type="evidence" value="ECO:0007669"/>
    <property type="project" value="UniProtKB-KW"/>
</dbReference>
<accession>A0A3A4N8T8</accession>
<dbReference type="InterPro" id="IPR045886">
    <property type="entry name" value="ThiF/MoeB/HesA"/>
</dbReference>
<evidence type="ECO:0000313" key="14">
    <source>
        <dbReference type="EMBL" id="RJP18028.1"/>
    </source>
</evidence>
<dbReference type="Pfam" id="PF00899">
    <property type="entry name" value="ThiF"/>
    <property type="match status" value="1"/>
</dbReference>
<dbReference type="InterPro" id="IPR000594">
    <property type="entry name" value="ThiF_NAD_FAD-bd"/>
</dbReference>
<dbReference type="GO" id="GO:0008146">
    <property type="term" value="F:sulfotransferase activity"/>
    <property type="evidence" value="ECO:0007669"/>
    <property type="project" value="TreeGrafter"/>
</dbReference>
<dbReference type="NCBIfam" id="NF004281">
    <property type="entry name" value="PRK05690.1"/>
    <property type="match status" value="1"/>
</dbReference>
<dbReference type="InterPro" id="IPR035985">
    <property type="entry name" value="Ubiquitin-activating_enz"/>
</dbReference>
<comment type="function">
    <text evidence="6">Catalyzes the adenylation by ATP of the carboxyl group of the C-terminal glycine of sulfur carrier protein MoaD.</text>
</comment>
<organism evidence="14 15">
    <name type="scientific">Abyssobacteria bacterium (strain SURF_5)</name>
    <dbReference type="NCBI Taxonomy" id="2093360"/>
    <lineage>
        <taxon>Bacteria</taxon>
        <taxon>Pseudomonadati</taxon>
        <taxon>Candidatus Hydrogenedentota</taxon>
        <taxon>Candidatus Abyssobacteria</taxon>
    </lineage>
</organism>
<comment type="subunit">
    <text evidence="7">Homodimer. Forms a stable heterotetrameric complex of 2 MoeB and 2 MoaD during adenylation of MoaD.</text>
</comment>
<dbReference type="PANTHER" id="PTHR10953:SF102">
    <property type="entry name" value="ADENYLYLTRANSFERASE AND SULFURTRANSFERASE MOCS3"/>
    <property type="match status" value="1"/>
</dbReference>
<keyword evidence="14" id="KW-0548">Nucleotidyltransferase</keyword>
<reference evidence="14 15" key="1">
    <citation type="journal article" date="2017" name="ISME J.">
        <title>Energy and carbon metabolisms in a deep terrestrial subsurface fluid microbial community.</title>
        <authorList>
            <person name="Momper L."/>
            <person name="Jungbluth S.P."/>
            <person name="Lee M.D."/>
            <person name="Amend J.P."/>
        </authorList>
    </citation>
    <scope>NUCLEOTIDE SEQUENCE [LARGE SCALE GENOMIC DNA]</scope>
    <source>
        <strain evidence="14">SURF_5</strain>
    </source>
</reference>
<evidence type="ECO:0000256" key="3">
    <source>
        <dbReference type="ARBA" id="ARBA00022741"/>
    </source>
</evidence>
<sequence>MSELSEQEIKRYSRHIVLKEIGGVGQKKLRNARVLLVGTGGLGSPAAYYLAAAGVGVLGIVDSDVVEISNLQRQILHRTSDIGRPKVDSAADKLYSLNPGVEVERHSLRLARSNVEKTIESYDVIVDGVDNFASRYLLHDACYLREKPLVEAGVLQFLGQVMTILPAKGPCYRCLFPEPPPVGAVPSCQEAGILGAVAGVLGILQATEAIKLILNIGKPLNGRLIIYEALSGTFREVAFRRNPRCPLCGDSPTIKELIEYPLECET</sequence>
<comment type="caution">
    <text evidence="14">The sequence shown here is derived from an EMBL/GenBank/DDBJ whole genome shotgun (WGS) entry which is preliminary data.</text>
</comment>
<keyword evidence="4" id="KW-0067">ATP-binding</keyword>
<dbReference type="GO" id="GO:0004792">
    <property type="term" value="F:thiosulfate-cyanide sulfurtransferase activity"/>
    <property type="evidence" value="ECO:0007669"/>
    <property type="project" value="TreeGrafter"/>
</dbReference>
<evidence type="ECO:0000256" key="10">
    <source>
        <dbReference type="ARBA" id="ARBA00075110"/>
    </source>
</evidence>
<evidence type="ECO:0000256" key="1">
    <source>
        <dbReference type="ARBA" id="ARBA00009919"/>
    </source>
</evidence>
<evidence type="ECO:0000259" key="13">
    <source>
        <dbReference type="Pfam" id="PF00899"/>
    </source>
</evidence>
<dbReference type="Gene3D" id="3.40.50.720">
    <property type="entry name" value="NAD(P)-binding Rossmann-like Domain"/>
    <property type="match status" value="1"/>
</dbReference>
<dbReference type="EMBL" id="QZKU01000106">
    <property type="protein sequence ID" value="RJP18028.1"/>
    <property type="molecule type" value="Genomic_DNA"/>
</dbReference>
<dbReference type="CDD" id="cd00757">
    <property type="entry name" value="ThiF_MoeB_HesA_family"/>
    <property type="match status" value="1"/>
</dbReference>
<evidence type="ECO:0000256" key="8">
    <source>
        <dbReference type="ARBA" id="ARBA00066884"/>
    </source>
</evidence>
<dbReference type="SUPFAM" id="SSF69572">
    <property type="entry name" value="Activating enzymes of the ubiquitin-like proteins"/>
    <property type="match status" value="1"/>
</dbReference>
<proteinExistence type="inferred from homology"/>
<evidence type="ECO:0000256" key="11">
    <source>
        <dbReference type="ARBA" id="ARBA00075328"/>
    </source>
</evidence>
<dbReference type="FunFam" id="3.40.50.720:FF:000033">
    <property type="entry name" value="Adenylyltransferase and sulfurtransferase MOCS3"/>
    <property type="match status" value="1"/>
</dbReference>
<name>A0A3A4N8T8_ABYX5</name>
<evidence type="ECO:0000256" key="2">
    <source>
        <dbReference type="ARBA" id="ARBA00022679"/>
    </source>
</evidence>
<dbReference type="PANTHER" id="PTHR10953">
    <property type="entry name" value="UBIQUITIN-ACTIVATING ENZYME E1"/>
    <property type="match status" value="1"/>
</dbReference>
<evidence type="ECO:0000256" key="12">
    <source>
        <dbReference type="ARBA" id="ARBA00078531"/>
    </source>
</evidence>
<dbReference type="GO" id="GO:0061605">
    <property type="term" value="F:molybdopterin-synthase adenylyltransferase activity"/>
    <property type="evidence" value="ECO:0007669"/>
    <property type="project" value="UniProtKB-EC"/>
</dbReference>
<keyword evidence="2 14" id="KW-0808">Transferase</keyword>
<evidence type="ECO:0000256" key="7">
    <source>
        <dbReference type="ARBA" id="ARBA00063809"/>
    </source>
</evidence>
<comment type="catalytic activity">
    <reaction evidence="5">
        <text>[molybdopterin-synthase sulfur-carrier protein]-C-terminal Gly-Gly + ATP + H(+) = [molybdopterin-synthase sulfur-carrier protein]-C-terminal Gly-Gly-AMP + diphosphate</text>
        <dbReference type="Rhea" id="RHEA:43616"/>
        <dbReference type="Rhea" id="RHEA-COMP:12159"/>
        <dbReference type="Rhea" id="RHEA-COMP:12202"/>
        <dbReference type="ChEBI" id="CHEBI:15378"/>
        <dbReference type="ChEBI" id="CHEBI:30616"/>
        <dbReference type="ChEBI" id="CHEBI:33019"/>
        <dbReference type="ChEBI" id="CHEBI:90618"/>
        <dbReference type="ChEBI" id="CHEBI:90778"/>
        <dbReference type="EC" id="2.7.7.80"/>
    </reaction>
</comment>
<evidence type="ECO:0000256" key="5">
    <source>
        <dbReference type="ARBA" id="ARBA00052218"/>
    </source>
</evidence>